<evidence type="ECO:0000313" key="4">
    <source>
        <dbReference type="Proteomes" id="UP001372338"/>
    </source>
</evidence>
<proteinExistence type="predicted"/>
<evidence type="ECO:0000256" key="1">
    <source>
        <dbReference type="SAM" id="Phobius"/>
    </source>
</evidence>
<comment type="caution">
    <text evidence="3">The sequence shown here is derived from an EMBL/GenBank/DDBJ whole genome shotgun (WGS) entry which is preliminary data.</text>
</comment>
<feature type="transmembrane region" description="Helical" evidence="1">
    <location>
        <begin position="38"/>
        <end position="56"/>
    </location>
</feature>
<keyword evidence="1" id="KW-0472">Membrane</keyword>
<evidence type="ECO:0008006" key="5">
    <source>
        <dbReference type="Google" id="ProtNLM"/>
    </source>
</evidence>
<keyword evidence="4" id="KW-1185">Reference proteome</keyword>
<dbReference type="AlphaFoldDB" id="A0AAN9DZT9"/>
<feature type="chain" id="PRO_5042945688" description="NADH dehydrogenase subunit 4L" evidence="2">
    <location>
        <begin position="17"/>
        <end position="75"/>
    </location>
</feature>
<gene>
    <name evidence="3" type="ORF">RIF29_38379</name>
</gene>
<evidence type="ECO:0000256" key="2">
    <source>
        <dbReference type="SAM" id="SignalP"/>
    </source>
</evidence>
<name>A0AAN9DZT9_CROPI</name>
<feature type="signal peptide" evidence="2">
    <location>
        <begin position="1"/>
        <end position="16"/>
    </location>
</feature>
<accession>A0AAN9DZT9</accession>
<sequence>MYKFSNLVMMFTLVESVSVTFASIKISSLGIQISSAHFYLFFSPLICTLSLVNIIIQSTRMKTKNGLSNLHIQEI</sequence>
<protein>
    <recommendedName>
        <fullName evidence="5">NADH dehydrogenase subunit 4L</fullName>
    </recommendedName>
</protein>
<evidence type="ECO:0000313" key="3">
    <source>
        <dbReference type="EMBL" id="KAK7243575.1"/>
    </source>
</evidence>
<organism evidence="3 4">
    <name type="scientific">Crotalaria pallida</name>
    <name type="common">Smooth rattlebox</name>
    <name type="synonym">Crotalaria striata</name>
    <dbReference type="NCBI Taxonomy" id="3830"/>
    <lineage>
        <taxon>Eukaryota</taxon>
        <taxon>Viridiplantae</taxon>
        <taxon>Streptophyta</taxon>
        <taxon>Embryophyta</taxon>
        <taxon>Tracheophyta</taxon>
        <taxon>Spermatophyta</taxon>
        <taxon>Magnoliopsida</taxon>
        <taxon>eudicotyledons</taxon>
        <taxon>Gunneridae</taxon>
        <taxon>Pentapetalae</taxon>
        <taxon>rosids</taxon>
        <taxon>fabids</taxon>
        <taxon>Fabales</taxon>
        <taxon>Fabaceae</taxon>
        <taxon>Papilionoideae</taxon>
        <taxon>50 kb inversion clade</taxon>
        <taxon>genistoids sensu lato</taxon>
        <taxon>core genistoids</taxon>
        <taxon>Crotalarieae</taxon>
        <taxon>Crotalaria</taxon>
    </lineage>
</organism>
<keyword evidence="1" id="KW-1133">Transmembrane helix</keyword>
<dbReference type="EMBL" id="JAYWIO010000008">
    <property type="protein sequence ID" value="KAK7243575.1"/>
    <property type="molecule type" value="Genomic_DNA"/>
</dbReference>
<dbReference type="Proteomes" id="UP001372338">
    <property type="component" value="Unassembled WGS sequence"/>
</dbReference>
<reference evidence="3 4" key="1">
    <citation type="submission" date="2024-01" db="EMBL/GenBank/DDBJ databases">
        <title>The genomes of 5 underutilized Papilionoideae crops provide insights into root nodulation and disease resistanc.</title>
        <authorList>
            <person name="Yuan L."/>
        </authorList>
    </citation>
    <scope>NUCLEOTIDE SEQUENCE [LARGE SCALE GENOMIC DNA]</scope>
    <source>
        <strain evidence="3">ZHUSHIDOU_FW_LH</strain>
        <tissue evidence="3">Leaf</tissue>
    </source>
</reference>
<keyword evidence="2" id="KW-0732">Signal</keyword>
<keyword evidence="1" id="KW-0812">Transmembrane</keyword>